<dbReference type="GO" id="GO:0004029">
    <property type="term" value="F:aldehyde dehydrogenase (NAD+) activity"/>
    <property type="evidence" value="ECO:0007669"/>
    <property type="project" value="TreeGrafter"/>
</dbReference>
<feature type="domain" description="Ketoreductase" evidence="1">
    <location>
        <begin position="1"/>
        <end position="160"/>
    </location>
</feature>
<evidence type="ECO:0000313" key="2">
    <source>
        <dbReference type="EMBL" id="SFV32517.1"/>
    </source>
</evidence>
<dbReference type="OrthoDB" id="596910at2"/>
<dbReference type="InterPro" id="IPR057326">
    <property type="entry name" value="KR_dom"/>
</dbReference>
<dbReference type="Proteomes" id="UP000199537">
    <property type="component" value="Unassembled WGS sequence"/>
</dbReference>
<organism evidence="2 3">
    <name type="scientific">Thermoflavifilum thermophilum</name>
    <dbReference type="NCBI Taxonomy" id="1393122"/>
    <lineage>
        <taxon>Bacteria</taxon>
        <taxon>Pseudomonadati</taxon>
        <taxon>Bacteroidota</taxon>
        <taxon>Chitinophagia</taxon>
        <taxon>Chitinophagales</taxon>
        <taxon>Chitinophagaceae</taxon>
        <taxon>Thermoflavifilum</taxon>
    </lineage>
</organism>
<dbReference type="InterPro" id="IPR036291">
    <property type="entry name" value="NAD(P)-bd_dom_sf"/>
</dbReference>
<dbReference type="GO" id="GO:0005737">
    <property type="term" value="C:cytoplasm"/>
    <property type="evidence" value="ECO:0007669"/>
    <property type="project" value="TreeGrafter"/>
</dbReference>
<dbReference type="STRING" id="1393122.SAMN05660895_1370"/>
<protein>
    <submittedName>
        <fullName evidence="2">Nucleoside-diphosphate-sugar epimerase</fullName>
    </submittedName>
</protein>
<dbReference type="InterPro" id="IPR051783">
    <property type="entry name" value="NAD(P)-dependent_oxidoreduct"/>
</dbReference>
<evidence type="ECO:0000313" key="3">
    <source>
        <dbReference type="Proteomes" id="UP000199537"/>
    </source>
</evidence>
<proteinExistence type="predicted"/>
<dbReference type="RefSeq" id="WP_092459210.1">
    <property type="nucleotide sequence ID" value="NZ_FPCJ01000001.1"/>
</dbReference>
<dbReference type="SUPFAM" id="SSF51735">
    <property type="entry name" value="NAD(P)-binding Rossmann-fold domains"/>
    <property type="match status" value="1"/>
</dbReference>
<dbReference type="SMART" id="SM00822">
    <property type="entry name" value="PKS_KR"/>
    <property type="match status" value="1"/>
</dbReference>
<accession>A0A1I7NCW2</accession>
<evidence type="ECO:0000259" key="1">
    <source>
        <dbReference type="SMART" id="SM00822"/>
    </source>
</evidence>
<dbReference type="Gene3D" id="3.40.50.720">
    <property type="entry name" value="NAD(P)-binding Rossmann-like Domain"/>
    <property type="match status" value="1"/>
</dbReference>
<name>A0A1I7NCW2_9BACT</name>
<reference evidence="3" key="1">
    <citation type="submission" date="2016-10" db="EMBL/GenBank/DDBJ databases">
        <authorList>
            <person name="Varghese N."/>
            <person name="Submissions S."/>
        </authorList>
    </citation>
    <scope>NUCLEOTIDE SEQUENCE [LARGE SCALE GENOMIC DNA]</scope>
    <source>
        <strain evidence="3">DSM 14807</strain>
    </source>
</reference>
<dbReference type="AlphaFoldDB" id="A0A1I7NCW2"/>
<dbReference type="PANTHER" id="PTHR48079:SF6">
    <property type="entry name" value="NAD(P)-BINDING DOMAIN-CONTAINING PROTEIN-RELATED"/>
    <property type="match status" value="1"/>
</dbReference>
<dbReference type="Pfam" id="PF01370">
    <property type="entry name" value="Epimerase"/>
    <property type="match status" value="1"/>
</dbReference>
<keyword evidence="3" id="KW-1185">Reference proteome</keyword>
<gene>
    <name evidence="2" type="ORF">SAMN05660895_1370</name>
</gene>
<dbReference type="PANTHER" id="PTHR48079">
    <property type="entry name" value="PROTEIN YEEZ"/>
    <property type="match status" value="1"/>
</dbReference>
<dbReference type="EMBL" id="FPCJ01000001">
    <property type="protein sequence ID" value="SFV32517.1"/>
    <property type="molecule type" value="Genomic_DNA"/>
</dbReference>
<sequence length="338" mass="38507">MSVLVTGGTGLLGSHLIAYLAKQHQAVRAIYRTHIPALPAEVQEQVEWVRADLLDISSLREALHGVEQVYHCAGKVSFARKARRELMLVNVEGTRHLVDLCIDMQVKRLVHVSSVAALGRGEKEQHIDDDCRQPEQVHRSAYGWSKYLGEMEVWRGWAEGLQVVIVQPTILLGPGHWHTGSPALFKRIYDGFPFYSKGVNGFVDVRDVVRAMYLLMQSSINGEAFILNGDNWSYQQLFTTIAHNFHRSAPRYAANRWMGYVVAAFQQIKSWFSSQYEPVVTLETVHTSQLKVYYEPQKFLRYFPDFQFTPLEKTIAYTCEAFLNNQRYLAAAPLLTGV</sequence>
<dbReference type="InterPro" id="IPR001509">
    <property type="entry name" value="Epimerase_deHydtase"/>
</dbReference>